<keyword evidence="1 5" id="KW-0808">Transferase</keyword>
<dbReference type="Gene3D" id="3.40.630.30">
    <property type="match status" value="1"/>
</dbReference>
<gene>
    <name evidence="4" type="ORF">CIK84_09330</name>
    <name evidence="5" type="ORF">EXY26_13650</name>
</gene>
<evidence type="ECO:0000256" key="1">
    <source>
        <dbReference type="ARBA" id="ARBA00022679"/>
    </source>
</evidence>
<dbReference type="AlphaFoldDB" id="A0A2N7S6E9"/>
<dbReference type="InterPro" id="IPR050832">
    <property type="entry name" value="Bact_Acetyltransf"/>
</dbReference>
<evidence type="ECO:0000259" key="3">
    <source>
        <dbReference type="PROSITE" id="PS51186"/>
    </source>
</evidence>
<reference evidence="5 7" key="2">
    <citation type="submission" date="2019-03" db="EMBL/GenBank/DDBJ databases">
        <title>Glutamicibacter sp. LJH19 genome.</title>
        <authorList>
            <person name="Sinai Borker S."/>
            <person name="Kumar R."/>
        </authorList>
    </citation>
    <scope>NUCLEOTIDE SEQUENCE [LARGE SCALE GENOMIC DNA]</scope>
    <source>
        <strain evidence="5 7">LJH19</strain>
    </source>
</reference>
<feature type="domain" description="N-acetyltransferase" evidence="3">
    <location>
        <begin position="3"/>
        <end position="157"/>
    </location>
</feature>
<dbReference type="PANTHER" id="PTHR43877">
    <property type="entry name" value="AMINOALKYLPHOSPHONATE N-ACETYLTRANSFERASE-RELATED-RELATED"/>
    <property type="match status" value="1"/>
</dbReference>
<dbReference type="PROSITE" id="PS51186">
    <property type="entry name" value="GNAT"/>
    <property type="match status" value="1"/>
</dbReference>
<keyword evidence="2" id="KW-0012">Acyltransferase</keyword>
<dbReference type="RefSeq" id="WP_102598179.1">
    <property type="nucleotide sequence ID" value="NZ_JBQDIL010000036.1"/>
</dbReference>
<sequence length="161" mass="17786">MAISVRRADEADIPAIQGIGLLTWPATYLPFTSPGFVLANLNSWWTEEAVRQTVEEDLTFVACVGEKVLGTLTLGEFEGEAVIWKIYVLPEAQGKRIGLALMNTALQHVGDRHDVRLEFVKGNEHAQGFYESAGFTFDFEEDPGDGSTTVWMRRKAPAPVS</sequence>
<reference evidence="4 6" key="1">
    <citation type="journal article" date="2017" name="Elife">
        <title>Extensive horizontal gene transfer in cheese-associated bacteria.</title>
        <authorList>
            <person name="Bonham K.S."/>
            <person name="Wolfe B.E."/>
            <person name="Dutton R.J."/>
        </authorList>
    </citation>
    <scope>NUCLEOTIDE SEQUENCE [LARGE SCALE GENOMIC DNA]</scope>
    <source>
        <strain evidence="4 6">JB182</strain>
    </source>
</reference>
<proteinExistence type="predicted"/>
<dbReference type="InterPro" id="IPR000182">
    <property type="entry name" value="GNAT_dom"/>
</dbReference>
<dbReference type="GO" id="GO:0016747">
    <property type="term" value="F:acyltransferase activity, transferring groups other than amino-acyl groups"/>
    <property type="evidence" value="ECO:0007669"/>
    <property type="project" value="InterPro"/>
</dbReference>
<evidence type="ECO:0000256" key="2">
    <source>
        <dbReference type="ARBA" id="ARBA00023315"/>
    </source>
</evidence>
<dbReference type="Proteomes" id="UP000297638">
    <property type="component" value="Unassembled WGS sequence"/>
</dbReference>
<dbReference type="EMBL" id="SPDS01000002">
    <property type="protein sequence ID" value="TFH55005.1"/>
    <property type="molecule type" value="Genomic_DNA"/>
</dbReference>
<name>A0A2N7S6E9_9MICC</name>
<comment type="caution">
    <text evidence="4">The sequence shown here is derived from an EMBL/GenBank/DDBJ whole genome shotgun (WGS) entry which is preliminary data.</text>
</comment>
<evidence type="ECO:0000313" key="5">
    <source>
        <dbReference type="EMBL" id="TFH55005.1"/>
    </source>
</evidence>
<evidence type="ECO:0000313" key="6">
    <source>
        <dbReference type="Proteomes" id="UP000235739"/>
    </source>
</evidence>
<dbReference type="SUPFAM" id="SSF55729">
    <property type="entry name" value="Acyl-CoA N-acyltransferases (Nat)"/>
    <property type="match status" value="1"/>
</dbReference>
<organism evidence="4 6">
    <name type="scientific">Glutamicibacter arilaitensis</name>
    <dbReference type="NCBI Taxonomy" id="256701"/>
    <lineage>
        <taxon>Bacteria</taxon>
        <taxon>Bacillati</taxon>
        <taxon>Actinomycetota</taxon>
        <taxon>Actinomycetes</taxon>
        <taxon>Micrococcales</taxon>
        <taxon>Micrococcaceae</taxon>
        <taxon>Glutamicibacter</taxon>
    </lineage>
</organism>
<dbReference type="Proteomes" id="UP000235739">
    <property type="component" value="Unassembled WGS sequence"/>
</dbReference>
<dbReference type="EMBL" id="PNQX01000001">
    <property type="protein sequence ID" value="PMQ21709.1"/>
    <property type="molecule type" value="Genomic_DNA"/>
</dbReference>
<evidence type="ECO:0000313" key="7">
    <source>
        <dbReference type="Proteomes" id="UP000297638"/>
    </source>
</evidence>
<accession>A0A2N7S6E9</accession>
<dbReference type="CDD" id="cd04301">
    <property type="entry name" value="NAT_SF"/>
    <property type="match status" value="1"/>
</dbReference>
<protein>
    <submittedName>
        <fullName evidence="5">N-acetyltransferase</fullName>
    </submittedName>
</protein>
<dbReference type="InterPro" id="IPR016181">
    <property type="entry name" value="Acyl_CoA_acyltransferase"/>
</dbReference>
<evidence type="ECO:0000313" key="4">
    <source>
        <dbReference type="EMBL" id="PMQ21709.1"/>
    </source>
</evidence>
<dbReference type="Pfam" id="PF00583">
    <property type="entry name" value="Acetyltransf_1"/>
    <property type="match status" value="1"/>
</dbReference>